<dbReference type="Proteomes" id="UP000050509">
    <property type="component" value="Unassembled WGS sequence"/>
</dbReference>
<protein>
    <recommendedName>
        <fullName evidence="1">DNA (cytosine-5-)-methyltransferase</fullName>
        <ecNumber evidence="1">2.1.1.37</ecNumber>
    </recommendedName>
</protein>
<evidence type="ECO:0000313" key="7">
    <source>
        <dbReference type="EMBL" id="KPV55046.1"/>
    </source>
</evidence>
<feature type="active site" evidence="6">
    <location>
        <position position="81"/>
    </location>
</feature>
<dbReference type="SUPFAM" id="SSF53335">
    <property type="entry name" value="S-adenosyl-L-methionine-dependent methyltransferases"/>
    <property type="match status" value="1"/>
</dbReference>
<dbReference type="Gene3D" id="3.90.120.10">
    <property type="entry name" value="DNA Methylase, subunit A, domain 2"/>
    <property type="match status" value="1"/>
</dbReference>
<evidence type="ECO:0000256" key="4">
    <source>
        <dbReference type="ARBA" id="ARBA00022691"/>
    </source>
</evidence>
<dbReference type="Gene3D" id="3.40.50.150">
    <property type="entry name" value="Vaccinia Virus protein VP39"/>
    <property type="match status" value="1"/>
</dbReference>
<dbReference type="InterPro" id="IPR050750">
    <property type="entry name" value="C5-MTase"/>
</dbReference>
<dbReference type="GO" id="GO:0003886">
    <property type="term" value="F:DNA (cytosine-5-)-methyltransferase activity"/>
    <property type="evidence" value="ECO:0007669"/>
    <property type="project" value="UniProtKB-EC"/>
</dbReference>
<dbReference type="Pfam" id="PF00145">
    <property type="entry name" value="DNA_methylase"/>
    <property type="match status" value="2"/>
</dbReference>
<evidence type="ECO:0000256" key="1">
    <source>
        <dbReference type="ARBA" id="ARBA00011975"/>
    </source>
</evidence>
<keyword evidence="8" id="KW-1185">Reference proteome</keyword>
<sequence length="600" mass="67612">MTSYFSVTDLFCGAGGSSLGATQASKGDQGVQVRIAVNHWRKAVETHAKNFQETDHDCADISQVHPSRYPRTSILIASPECTNYTRAKGKKRKDLHEADLWGNRQLSAEEERSRVRMFDPIYFAEHHKYDFIIIENVIDVRLWSLYDTWLKAWDALGYNYKELFWNSMFFHPTPQSRDRLYVVLWKKTMPAPNLDWRPWAWCQACAENVQSVQSWKNPTKKYGKWGKRNQYVYRCPRCANETTPYYYCAWNCIDWSIPIIRIGDREAHGLKPLVPRTLERIQVGLNKFAGRPSIVDFVHSGGANWMVRDATSPMPTQLGNRTLGLSVPPFLINQSRTHGHNQRAYSAEGPTPTMTGSREYGVVVPPFMASLNHSDDRVRGLDQPLPTTMPYTRPSLIVPPFIANMQANNGPTDLADPLPTVLTGDHRYLVQPPFAVEMRGGGSDVRSLDEPLATVTAGGKHHGLAVPFISSFYGNGGEHSLDEPLPTQPGKDKHSLIVPPFLLSYYGGRDALAEFDQPLPTIPTANRHAVIQPGEDIRVEDCGFRMFKVPEIKRAMAFPDDYELLGTQDDQVKMLGNAVTPPPMQQMIAACLEVYSRMGS</sequence>
<dbReference type="EC" id="2.1.1.37" evidence="1"/>
<dbReference type="PRINTS" id="PR00105">
    <property type="entry name" value="C5METTRFRASE"/>
</dbReference>
<evidence type="ECO:0000256" key="2">
    <source>
        <dbReference type="ARBA" id="ARBA00022603"/>
    </source>
</evidence>
<reference evidence="7 8" key="1">
    <citation type="submission" date="2015-09" db="EMBL/GenBank/DDBJ databases">
        <title>Draft genome sequence of Kouleothrix aurantiaca JCM 19913.</title>
        <authorList>
            <person name="Hemp J."/>
        </authorList>
    </citation>
    <scope>NUCLEOTIDE SEQUENCE [LARGE SCALE GENOMIC DNA]</scope>
    <source>
        <strain evidence="7 8">COM-B</strain>
    </source>
</reference>
<dbReference type="AlphaFoldDB" id="A0A0P9DNH6"/>
<organism evidence="7 8">
    <name type="scientific">Kouleothrix aurantiaca</name>
    <dbReference type="NCBI Taxonomy" id="186479"/>
    <lineage>
        <taxon>Bacteria</taxon>
        <taxon>Bacillati</taxon>
        <taxon>Chloroflexota</taxon>
        <taxon>Chloroflexia</taxon>
        <taxon>Chloroflexales</taxon>
        <taxon>Roseiflexineae</taxon>
        <taxon>Roseiflexaceae</taxon>
        <taxon>Kouleothrix</taxon>
    </lineage>
</organism>
<evidence type="ECO:0000256" key="5">
    <source>
        <dbReference type="ARBA" id="ARBA00022747"/>
    </source>
</evidence>
<keyword evidence="2 6" id="KW-0489">Methyltransferase</keyword>
<dbReference type="GO" id="GO:0032259">
    <property type="term" value="P:methylation"/>
    <property type="evidence" value="ECO:0007669"/>
    <property type="project" value="UniProtKB-KW"/>
</dbReference>
<keyword evidence="4 6" id="KW-0949">S-adenosyl-L-methionine</keyword>
<dbReference type="GO" id="GO:0009307">
    <property type="term" value="P:DNA restriction-modification system"/>
    <property type="evidence" value="ECO:0007669"/>
    <property type="project" value="UniProtKB-KW"/>
</dbReference>
<evidence type="ECO:0000313" key="8">
    <source>
        <dbReference type="Proteomes" id="UP000050509"/>
    </source>
</evidence>
<dbReference type="PANTHER" id="PTHR46098">
    <property type="entry name" value="TRNA (CYTOSINE(38)-C(5))-METHYLTRANSFERASE"/>
    <property type="match status" value="1"/>
</dbReference>
<accession>A0A0P9DNH6</accession>
<comment type="caution">
    <text evidence="7">The sequence shown here is derived from an EMBL/GenBank/DDBJ whole genome shotgun (WGS) entry which is preliminary data.</text>
</comment>
<evidence type="ECO:0000256" key="6">
    <source>
        <dbReference type="PROSITE-ProRule" id="PRU01016"/>
    </source>
</evidence>
<dbReference type="PROSITE" id="PS51679">
    <property type="entry name" value="SAM_MT_C5"/>
    <property type="match status" value="1"/>
</dbReference>
<keyword evidence="5" id="KW-0680">Restriction system</keyword>
<name>A0A0P9DNH6_9CHLR</name>
<dbReference type="InterPro" id="IPR029063">
    <property type="entry name" value="SAM-dependent_MTases_sf"/>
</dbReference>
<comment type="similarity">
    <text evidence="6">Belongs to the class I-like SAM-binding methyltransferase superfamily. C5-methyltransferase family.</text>
</comment>
<proteinExistence type="inferred from homology"/>
<gene>
    <name evidence="7" type="ORF">SE17_00155</name>
</gene>
<dbReference type="InterPro" id="IPR001525">
    <property type="entry name" value="C5_MeTfrase"/>
</dbReference>
<dbReference type="EMBL" id="LJCR01000001">
    <property type="protein sequence ID" value="KPV55046.1"/>
    <property type="molecule type" value="Genomic_DNA"/>
</dbReference>
<dbReference type="PATRIC" id="fig|186479.3.peg.38"/>
<dbReference type="PANTHER" id="PTHR46098:SF1">
    <property type="entry name" value="TRNA (CYTOSINE(38)-C(5))-METHYLTRANSFERASE"/>
    <property type="match status" value="1"/>
</dbReference>
<evidence type="ECO:0000256" key="3">
    <source>
        <dbReference type="ARBA" id="ARBA00022679"/>
    </source>
</evidence>
<keyword evidence="3 6" id="KW-0808">Transferase</keyword>